<keyword evidence="2" id="KW-1185">Reference proteome</keyword>
<comment type="caution">
    <text evidence="1">The sequence shown here is derived from an EMBL/GenBank/DDBJ whole genome shotgun (WGS) entry which is preliminary data.</text>
</comment>
<organism evidence="1 2">
    <name type="scientific">Lyophyllum shimeji</name>
    <name type="common">Hon-shimeji</name>
    <name type="synonym">Tricholoma shimeji</name>
    <dbReference type="NCBI Taxonomy" id="47721"/>
    <lineage>
        <taxon>Eukaryota</taxon>
        <taxon>Fungi</taxon>
        <taxon>Dikarya</taxon>
        <taxon>Basidiomycota</taxon>
        <taxon>Agaricomycotina</taxon>
        <taxon>Agaricomycetes</taxon>
        <taxon>Agaricomycetidae</taxon>
        <taxon>Agaricales</taxon>
        <taxon>Tricholomatineae</taxon>
        <taxon>Lyophyllaceae</taxon>
        <taxon>Lyophyllum</taxon>
    </lineage>
</organism>
<sequence length="291" mass="32561">MQDWDQIRNRYWTVRFQAYTDFCENHGLSIAPSLDTVALFTADLCKDRTFSCVRDCLCAVTHRLEPAFPGTRNICRIGETIARRILVHPIIPPTVVKKVTKEKLLEICAKFLDTASHDDKLFRIVMLISFYGMVRLTRLTCDNDSPPSIGSAEVALRNSVSSGLGLCSFLLPPSSRAEDLEDKTIFLARTRAADDPLQAFKNYITSRDILFPLDVELWLCENGTIPTVQWFMDRLQTFFSVHVRPTTNALRAGGGATHIEEAGANVEAVKNVWQASVSGSPCRVHIGIDRA</sequence>
<dbReference type="EMBL" id="BRPK01000018">
    <property type="protein sequence ID" value="GLB44848.1"/>
    <property type="molecule type" value="Genomic_DNA"/>
</dbReference>
<reference evidence="1" key="1">
    <citation type="submission" date="2022-07" db="EMBL/GenBank/DDBJ databases">
        <title>The genome of Lyophyllum shimeji provides insight into the initial evolution of ectomycorrhizal fungal genome.</title>
        <authorList>
            <person name="Kobayashi Y."/>
            <person name="Shibata T."/>
            <person name="Hirakawa H."/>
            <person name="Shigenobu S."/>
            <person name="Nishiyama T."/>
            <person name="Yamada A."/>
            <person name="Hasebe M."/>
            <person name="Kawaguchi M."/>
        </authorList>
    </citation>
    <scope>NUCLEOTIDE SEQUENCE</scope>
    <source>
        <strain evidence="1">AT787</strain>
    </source>
</reference>
<accession>A0A9P3PZH1</accession>
<dbReference type="Proteomes" id="UP001063166">
    <property type="component" value="Unassembled WGS sequence"/>
</dbReference>
<protein>
    <submittedName>
        <fullName evidence="1">Uncharacterized protein</fullName>
    </submittedName>
</protein>
<gene>
    <name evidence="1" type="ORF">LshimejAT787_1801850</name>
</gene>
<dbReference type="AlphaFoldDB" id="A0A9P3PZH1"/>
<evidence type="ECO:0000313" key="1">
    <source>
        <dbReference type="EMBL" id="GLB44848.1"/>
    </source>
</evidence>
<proteinExistence type="predicted"/>
<dbReference type="OrthoDB" id="5598396at2759"/>
<name>A0A9P3PZH1_LYOSH</name>
<evidence type="ECO:0000313" key="2">
    <source>
        <dbReference type="Proteomes" id="UP001063166"/>
    </source>
</evidence>